<dbReference type="Proteomes" id="UP000000239">
    <property type="component" value="Chromosome"/>
</dbReference>
<dbReference type="STRING" id="290398.Csal_1561"/>
<evidence type="ECO:0000313" key="1">
    <source>
        <dbReference type="EMBL" id="ABE58914.1"/>
    </source>
</evidence>
<dbReference type="RefSeq" id="WP_011506860.1">
    <property type="nucleotide sequence ID" value="NC_007963.1"/>
</dbReference>
<organism evidence="1 2">
    <name type="scientific">Chromohalobacter israelensis (strain ATCC BAA-138 / DSM 3043 / CIP 106854 / NCIMB 13768 / 1H11)</name>
    <name type="common">Chromohalobacter salexigens</name>
    <dbReference type="NCBI Taxonomy" id="290398"/>
    <lineage>
        <taxon>Bacteria</taxon>
        <taxon>Pseudomonadati</taxon>
        <taxon>Pseudomonadota</taxon>
        <taxon>Gammaproteobacteria</taxon>
        <taxon>Oceanospirillales</taxon>
        <taxon>Halomonadaceae</taxon>
        <taxon>Chromohalobacter</taxon>
    </lineage>
</organism>
<evidence type="ECO:0000313" key="2">
    <source>
        <dbReference type="Proteomes" id="UP000000239"/>
    </source>
</evidence>
<proteinExistence type="predicted"/>
<sequence length="153" mass="16955">MTPRGRTNQLLYHAELLLGAEVKDDEHAAARCMAHEEGALATLEMALNAALRELTEHAQLPRHDWRELLSDGGPALAALVQMRELARRDDSWLAVLLTRLDELHAVDGAARRHGGTEGLIATAQDGALSDQLDTCLRAFKAQLAQWRETSEEW</sequence>
<dbReference type="HOGENOM" id="CLU_1710739_0_0_6"/>
<dbReference type="GeneID" id="95334292"/>
<reference evidence="1 2" key="1">
    <citation type="journal article" date="2011" name="Stand. Genomic Sci.">
        <title>Complete genome sequence of the halophilic and highly halotolerant Chromohalobacter salexigens type strain (1H11(T)).</title>
        <authorList>
            <person name="Copeland A."/>
            <person name="O'Connor K."/>
            <person name="Lucas S."/>
            <person name="Lapidus A."/>
            <person name="Berry K.W."/>
            <person name="Detter J.C."/>
            <person name="Del Rio T.G."/>
            <person name="Hammon N."/>
            <person name="Dalin E."/>
            <person name="Tice H."/>
            <person name="Pitluck S."/>
            <person name="Bruce D."/>
            <person name="Goodwin L."/>
            <person name="Han C."/>
            <person name="Tapia R."/>
            <person name="Saunders E."/>
            <person name="Schmutz J."/>
            <person name="Brettin T."/>
            <person name="Larimer F."/>
            <person name="Land M."/>
            <person name="Hauser L."/>
            <person name="Vargas C."/>
            <person name="Nieto J.J."/>
            <person name="Kyrpides N.C."/>
            <person name="Ivanova N."/>
            <person name="Goker M."/>
            <person name="Klenk H.P."/>
            <person name="Csonka L.N."/>
            <person name="Woyke T."/>
        </authorList>
    </citation>
    <scope>NUCLEOTIDE SEQUENCE [LARGE SCALE GENOMIC DNA]</scope>
    <source>
        <strain evidence="2">ATCC BAA-138 / DSM 3043 / CIP 106854 / NCIMB 13768 / 1H11</strain>
    </source>
</reference>
<dbReference type="OrthoDB" id="6166498at2"/>
<gene>
    <name evidence="1" type="ordered locus">Csal_1561</name>
</gene>
<keyword evidence="2" id="KW-1185">Reference proteome</keyword>
<protein>
    <submittedName>
        <fullName evidence="1">Uncharacterized protein</fullName>
    </submittedName>
</protein>
<dbReference type="InterPro" id="IPR046493">
    <property type="entry name" value="DUF6586"/>
</dbReference>
<accession>Q1QX94</accession>
<dbReference type="Pfam" id="PF20227">
    <property type="entry name" value="DUF6586"/>
    <property type="match status" value="1"/>
</dbReference>
<name>Q1QX94_CHRI1</name>
<dbReference type="AlphaFoldDB" id="Q1QX94"/>
<dbReference type="EMBL" id="CP000285">
    <property type="protein sequence ID" value="ABE58914.1"/>
    <property type="molecule type" value="Genomic_DNA"/>
</dbReference>
<dbReference type="KEGG" id="csa:Csal_1561"/>